<evidence type="ECO:0000313" key="2">
    <source>
        <dbReference type="EMBL" id="GHO95967.1"/>
    </source>
</evidence>
<gene>
    <name evidence="2" type="ORF">KSF_060150</name>
</gene>
<evidence type="ECO:0000256" key="1">
    <source>
        <dbReference type="SAM" id="MobiDB-lite"/>
    </source>
</evidence>
<dbReference type="AlphaFoldDB" id="A0A8J3ISE4"/>
<evidence type="ECO:0000313" key="3">
    <source>
        <dbReference type="Proteomes" id="UP000597444"/>
    </source>
</evidence>
<comment type="caution">
    <text evidence="2">The sequence shown here is derived from an EMBL/GenBank/DDBJ whole genome shotgun (WGS) entry which is preliminary data.</text>
</comment>
<keyword evidence="3" id="KW-1185">Reference proteome</keyword>
<reference evidence="2" key="1">
    <citation type="submission" date="2020-10" db="EMBL/GenBank/DDBJ databases">
        <title>Taxonomic study of unclassified bacteria belonging to the class Ktedonobacteria.</title>
        <authorList>
            <person name="Yabe S."/>
            <person name="Wang C.M."/>
            <person name="Zheng Y."/>
            <person name="Sakai Y."/>
            <person name="Cavaletti L."/>
            <person name="Monciardini P."/>
            <person name="Donadio S."/>
        </authorList>
    </citation>
    <scope>NUCLEOTIDE SEQUENCE</scope>
    <source>
        <strain evidence="2">ID150040</strain>
    </source>
</reference>
<dbReference type="Proteomes" id="UP000597444">
    <property type="component" value="Unassembled WGS sequence"/>
</dbReference>
<proteinExistence type="predicted"/>
<feature type="region of interest" description="Disordered" evidence="1">
    <location>
        <begin position="44"/>
        <end position="71"/>
    </location>
</feature>
<sequence>MSDRIPTLADVCCAIAEGHVSVTLDDNMYSVSALELRRYFNKSRPLPSVSQPSTTSSGSDQWSSSSQISVA</sequence>
<name>A0A8J3ISE4_9CHLR</name>
<protein>
    <submittedName>
        <fullName evidence="2">Uncharacterized protein</fullName>
    </submittedName>
</protein>
<feature type="compositionally biased region" description="Low complexity" evidence="1">
    <location>
        <begin position="47"/>
        <end position="71"/>
    </location>
</feature>
<organism evidence="2 3">
    <name type="scientific">Reticulibacter mediterranei</name>
    <dbReference type="NCBI Taxonomy" id="2778369"/>
    <lineage>
        <taxon>Bacteria</taxon>
        <taxon>Bacillati</taxon>
        <taxon>Chloroflexota</taxon>
        <taxon>Ktedonobacteria</taxon>
        <taxon>Ktedonobacterales</taxon>
        <taxon>Reticulibacteraceae</taxon>
        <taxon>Reticulibacter</taxon>
    </lineage>
</organism>
<accession>A0A8J3ISE4</accession>
<dbReference type="EMBL" id="BNJK01000001">
    <property type="protein sequence ID" value="GHO95967.1"/>
    <property type="molecule type" value="Genomic_DNA"/>
</dbReference>